<feature type="binding site" evidence="4">
    <location>
        <position position="158"/>
    </location>
    <ligand>
        <name>Zn(2+)</name>
        <dbReference type="ChEBI" id="CHEBI:29105"/>
    </ligand>
</feature>
<feature type="domain" description="Deacetylase sirtuin-type" evidence="5">
    <location>
        <begin position="3"/>
        <end position="255"/>
    </location>
</feature>
<dbReference type="SUPFAM" id="SSF52467">
    <property type="entry name" value="DHS-like NAD/FAD-binding domain"/>
    <property type="match status" value="1"/>
</dbReference>
<feature type="binding site" evidence="4">
    <location>
        <position position="161"/>
    </location>
    <ligand>
        <name>Zn(2+)</name>
        <dbReference type="ChEBI" id="CHEBI:29105"/>
    </ligand>
</feature>
<keyword evidence="4" id="KW-0479">Metal-binding</keyword>
<feature type="active site" description="Proton acceptor" evidence="4">
    <location>
        <position position="125"/>
    </location>
</feature>
<sequence length="255" mass="28296">MFPDDLEERYHTAARLFRPGRRVVAFTGAGISVPSGIPDFRSASSGLWNTFDPMEVASLTAFRERPQAFFDWLEPLTGQIFQASPNPAHYALAQLQSSNRLETIITQNIDGLHQKAGASDVIELHGNMNHLVCLTCQKIEKVDDYLDRWLKEHILPVCPRCGAFLKPDIILYEEMLPVDAWEQAEFSCQQADVILVAGTSLEVMPASSLPLEGFQKGAQIVIMNLTPTFLDSVAEVVLPVDVAKGMPELCRQILA</sequence>
<feature type="binding site" evidence="4">
    <location>
        <position position="133"/>
    </location>
    <ligand>
        <name>Zn(2+)</name>
        <dbReference type="ChEBI" id="CHEBI:29105"/>
    </ligand>
</feature>
<evidence type="ECO:0000313" key="6">
    <source>
        <dbReference type="EMBL" id="KPL71939.1"/>
    </source>
</evidence>
<dbReference type="InterPro" id="IPR026590">
    <property type="entry name" value="Ssirtuin_cat_dom"/>
</dbReference>
<evidence type="ECO:0000256" key="2">
    <source>
        <dbReference type="ARBA" id="ARBA00022679"/>
    </source>
</evidence>
<dbReference type="InterPro" id="IPR029035">
    <property type="entry name" value="DHS-like_NAD/FAD-binding_dom"/>
</dbReference>
<protein>
    <recommendedName>
        <fullName evidence="1">protein acetyllysine N-acetyltransferase</fullName>
        <ecNumber evidence="1">2.3.1.286</ecNumber>
    </recommendedName>
</protein>
<accession>A0A0P6XQX8</accession>
<dbReference type="InterPro" id="IPR050134">
    <property type="entry name" value="NAD-dep_sirtuin_deacylases"/>
</dbReference>
<dbReference type="PANTHER" id="PTHR11085">
    <property type="entry name" value="NAD-DEPENDENT PROTEIN DEACYLASE SIRTUIN-5, MITOCHONDRIAL-RELATED"/>
    <property type="match status" value="1"/>
</dbReference>
<dbReference type="InterPro" id="IPR003000">
    <property type="entry name" value="Sirtuin"/>
</dbReference>
<reference evidence="6 7" key="1">
    <citation type="submission" date="2015-07" db="EMBL/GenBank/DDBJ databases">
        <title>Genome sequence of Leptolinea tardivitalis DSM 16556.</title>
        <authorList>
            <person name="Hemp J."/>
            <person name="Ward L.M."/>
            <person name="Pace L.A."/>
            <person name="Fischer W.W."/>
        </authorList>
    </citation>
    <scope>NUCLEOTIDE SEQUENCE [LARGE SCALE GENOMIC DNA]</scope>
    <source>
        <strain evidence="6 7">YMTK-2</strain>
    </source>
</reference>
<evidence type="ECO:0000256" key="3">
    <source>
        <dbReference type="ARBA" id="ARBA00023027"/>
    </source>
</evidence>
<dbReference type="NCBIfam" id="NF001753">
    <property type="entry name" value="PRK00481.1-3"/>
    <property type="match status" value="1"/>
</dbReference>
<name>A0A0P6XQX8_9CHLR</name>
<dbReference type="PATRIC" id="fig|229920.5.peg.1684"/>
<dbReference type="STRING" id="229920.ADM99_08880"/>
<evidence type="ECO:0000313" key="7">
    <source>
        <dbReference type="Proteomes" id="UP000050430"/>
    </source>
</evidence>
<keyword evidence="4" id="KW-0862">Zinc</keyword>
<keyword evidence="7" id="KW-1185">Reference proteome</keyword>
<dbReference type="Gene3D" id="3.40.50.1220">
    <property type="entry name" value="TPP-binding domain"/>
    <property type="match status" value="1"/>
</dbReference>
<dbReference type="GO" id="GO:0070403">
    <property type="term" value="F:NAD+ binding"/>
    <property type="evidence" value="ECO:0007669"/>
    <property type="project" value="InterPro"/>
</dbReference>
<dbReference type="CDD" id="cd01407">
    <property type="entry name" value="SIR2-fam"/>
    <property type="match status" value="1"/>
</dbReference>
<dbReference type="PROSITE" id="PS50305">
    <property type="entry name" value="SIRTUIN"/>
    <property type="match status" value="1"/>
</dbReference>
<evidence type="ECO:0000256" key="1">
    <source>
        <dbReference type="ARBA" id="ARBA00012928"/>
    </source>
</evidence>
<organism evidence="6 7">
    <name type="scientific">Leptolinea tardivitalis</name>
    <dbReference type="NCBI Taxonomy" id="229920"/>
    <lineage>
        <taxon>Bacteria</taxon>
        <taxon>Bacillati</taxon>
        <taxon>Chloroflexota</taxon>
        <taxon>Anaerolineae</taxon>
        <taxon>Anaerolineales</taxon>
        <taxon>Anaerolineaceae</taxon>
        <taxon>Leptolinea</taxon>
    </lineage>
</organism>
<dbReference type="Gene3D" id="3.30.1600.10">
    <property type="entry name" value="SIR2/SIRT2 'Small Domain"/>
    <property type="match status" value="1"/>
</dbReference>
<dbReference type="EMBL" id="LGCK01000010">
    <property type="protein sequence ID" value="KPL71939.1"/>
    <property type="molecule type" value="Genomic_DNA"/>
</dbReference>
<dbReference type="Proteomes" id="UP000050430">
    <property type="component" value="Unassembled WGS sequence"/>
</dbReference>
<keyword evidence="3" id="KW-0520">NAD</keyword>
<keyword evidence="2" id="KW-0808">Transferase</keyword>
<dbReference type="AlphaFoldDB" id="A0A0P6XQX8"/>
<dbReference type="GO" id="GO:0046872">
    <property type="term" value="F:metal ion binding"/>
    <property type="evidence" value="ECO:0007669"/>
    <property type="project" value="UniProtKB-KW"/>
</dbReference>
<gene>
    <name evidence="6" type="ORF">ADM99_08880</name>
</gene>
<dbReference type="GO" id="GO:0017136">
    <property type="term" value="F:histone deacetylase activity, NAD-dependent"/>
    <property type="evidence" value="ECO:0007669"/>
    <property type="project" value="TreeGrafter"/>
</dbReference>
<dbReference type="InterPro" id="IPR026591">
    <property type="entry name" value="Sirtuin_cat_small_dom_sf"/>
</dbReference>
<evidence type="ECO:0000259" key="5">
    <source>
        <dbReference type="PROSITE" id="PS50305"/>
    </source>
</evidence>
<evidence type="ECO:0000256" key="4">
    <source>
        <dbReference type="PROSITE-ProRule" id="PRU00236"/>
    </source>
</evidence>
<dbReference type="Pfam" id="PF02146">
    <property type="entry name" value="SIR2"/>
    <property type="match status" value="1"/>
</dbReference>
<dbReference type="PANTHER" id="PTHR11085:SF10">
    <property type="entry name" value="NAD-DEPENDENT PROTEIN DEACYLASE SIRTUIN-5, MITOCHONDRIAL-RELATED"/>
    <property type="match status" value="1"/>
</dbReference>
<proteinExistence type="predicted"/>
<dbReference type="EC" id="2.3.1.286" evidence="1"/>
<feature type="binding site" evidence="4">
    <location>
        <position position="136"/>
    </location>
    <ligand>
        <name>Zn(2+)</name>
        <dbReference type="ChEBI" id="CHEBI:29105"/>
    </ligand>
</feature>
<comment type="caution">
    <text evidence="6">The sequence shown here is derived from an EMBL/GenBank/DDBJ whole genome shotgun (WGS) entry which is preliminary data.</text>
</comment>